<evidence type="ECO:0000256" key="1">
    <source>
        <dbReference type="ARBA" id="ARBA00010266"/>
    </source>
</evidence>
<dbReference type="STRING" id="1007676.ABM34_09345"/>
<keyword evidence="4" id="KW-0732">Signal</keyword>
<evidence type="ECO:0000256" key="4">
    <source>
        <dbReference type="SAM" id="SignalP"/>
    </source>
</evidence>
<gene>
    <name evidence="6" type="ORF">ABM34_09345</name>
</gene>
<keyword evidence="2" id="KW-0378">Hydrolase</keyword>
<evidence type="ECO:0000256" key="3">
    <source>
        <dbReference type="SAM" id="MobiDB-lite"/>
    </source>
</evidence>
<dbReference type="SMART" id="SM00047">
    <property type="entry name" value="LYZ2"/>
    <property type="match status" value="1"/>
</dbReference>
<dbReference type="InterPro" id="IPR024968">
    <property type="entry name" value="SlpA_C_lactobacillus"/>
</dbReference>
<evidence type="ECO:0000313" key="6">
    <source>
        <dbReference type="EMBL" id="AKP67709.1"/>
    </source>
</evidence>
<dbReference type="RefSeq" id="WP_048705248.1">
    <property type="nucleotide sequence ID" value="NZ_CP012034.1"/>
</dbReference>
<dbReference type="KEGG" id="lgn:ABM34_09345"/>
<dbReference type="EMBL" id="CP012034">
    <property type="protein sequence ID" value="AKP67709.1"/>
    <property type="molecule type" value="Genomic_DNA"/>
</dbReference>
<sequence>MNKRTKIKVGYTSFAIASVLLTMQISQTAHADTTSASTDQTPAVTNTASPASSQSTTTTSKTSSSSSVATTTVAPTTSGTSTDSSTAATTSSAKTAGSTTPTSTGSTTSPTQASPSSYQVTDTSSISQAAIDASIAQAGKANFYSDIKATTTMPVTSRASLSRSVTPEYSGSFQNNFLQEIKPYALAEWKEFKILPSLAAAQACDESYYGTELTGTYNYFGIKGEGTVSPTEEWNGSSLYETTQDFANFSSMPNGFIGYGEFMTAGPRYDNVIGNTNWYSAAEDVSADGWAGGPGYGAALISIIEEYGLDAWDKEAFNEFDFPQAPQNTGAVTVEFVPGYGVNAYNRAGYYVDKSRDVFMTGTSWKTWGSTVINGQEMFAVAPDEFLPMEYTNANDNYDVTINAFSGKGVTAYRANGTKVYGSESTFKTGTSWKIGGVDEINGAVMYAVGSDEYVPREDTQYGGIITISCTPGEGTDAYDSTGKVVPHSNWTFLSGTQWKVDRTQIINGQLMYRVSTDEYIPQGSTEYYAD</sequence>
<feature type="region of interest" description="Disordered" evidence="3">
    <location>
        <begin position="33"/>
        <end position="120"/>
    </location>
</feature>
<dbReference type="InterPro" id="IPR002901">
    <property type="entry name" value="MGlyc_endo_b_GlcNAc-like_dom"/>
</dbReference>
<feature type="domain" description="Mannosyl-glycoprotein endo-beta-N-acetylglucosamidase-like" evidence="5">
    <location>
        <begin position="166"/>
        <end position="313"/>
    </location>
</feature>
<name>A0A0H4QH21_9LACO</name>
<keyword evidence="7" id="KW-1185">Reference proteome</keyword>
<dbReference type="Pfam" id="PF01832">
    <property type="entry name" value="Glucosaminidase"/>
    <property type="match status" value="1"/>
</dbReference>
<dbReference type="OrthoDB" id="37530at2"/>
<evidence type="ECO:0000256" key="2">
    <source>
        <dbReference type="ARBA" id="ARBA00022801"/>
    </source>
</evidence>
<accession>A0A0H4QH21</accession>
<comment type="similarity">
    <text evidence="1">Belongs to the glycosyl hydrolase 73 family.</text>
</comment>
<dbReference type="GO" id="GO:0004040">
    <property type="term" value="F:amidase activity"/>
    <property type="evidence" value="ECO:0007669"/>
    <property type="project" value="InterPro"/>
</dbReference>
<feature type="chain" id="PRO_5005208432" description="Mannosyl-glycoprotein endo-beta-N-acetylglucosamidase-like domain-containing protein" evidence="4">
    <location>
        <begin position="32"/>
        <end position="531"/>
    </location>
</feature>
<dbReference type="AlphaFoldDB" id="A0A0H4QH21"/>
<dbReference type="Proteomes" id="UP000036106">
    <property type="component" value="Chromosome"/>
</dbReference>
<dbReference type="InterPro" id="IPR051056">
    <property type="entry name" value="Glycosyl_Hydrolase_73"/>
</dbReference>
<feature type="compositionally biased region" description="Low complexity" evidence="3">
    <location>
        <begin position="33"/>
        <end position="117"/>
    </location>
</feature>
<dbReference type="PATRIC" id="fig|1007676.4.peg.1892"/>
<proteinExistence type="inferred from homology"/>
<dbReference type="Gene3D" id="1.10.530.10">
    <property type="match status" value="1"/>
</dbReference>
<feature type="signal peptide" evidence="4">
    <location>
        <begin position="1"/>
        <end position="31"/>
    </location>
</feature>
<reference evidence="7" key="1">
    <citation type="submission" date="2015-07" db="EMBL/GenBank/DDBJ databases">
        <title>Lactobacillus ginsenosidimutans/EMML 3141/ whole genome sequencing.</title>
        <authorList>
            <person name="Kim M.K."/>
            <person name="Im W.-T."/>
            <person name="Srinivasan S."/>
            <person name="Lee J.-J."/>
        </authorList>
    </citation>
    <scope>NUCLEOTIDE SEQUENCE [LARGE SCALE GENOMIC DNA]</scope>
    <source>
        <strain evidence="7">EMML 3041</strain>
    </source>
</reference>
<evidence type="ECO:0000259" key="5">
    <source>
        <dbReference type="SMART" id="SM00047"/>
    </source>
</evidence>
<protein>
    <recommendedName>
        <fullName evidence="5">Mannosyl-glycoprotein endo-beta-N-acetylglucosamidase-like domain-containing protein</fullName>
    </recommendedName>
</protein>
<dbReference type="PANTHER" id="PTHR33308:SF9">
    <property type="entry name" value="PEPTIDOGLYCAN HYDROLASE FLGJ"/>
    <property type="match status" value="1"/>
</dbReference>
<evidence type="ECO:0000313" key="7">
    <source>
        <dbReference type="Proteomes" id="UP000036106"/>
    </source>
</evidence>
<organism evidence="6 7">
    <name type="scientific">Companilactobacillus ginsenosidimutans</name>
    <dbReference type="NCBI Taxonomy" id="1007676"/>
    <lineage>
        <taxon>Bacteria</taxon>
        <taxon>Bacillati</taxon>
        <taxon>Bacillota</taxon>
        <taxon>Bacilli</taxon>
        <taxon>Lactobacillales</taxon>
        <taxon>Lactobacillaceae</taxon>
        <taxon>Companilactobacillus</taxon>
    </lineage>
</organism>
<dbReference type="Pfam" id="PF03217">
    <property type="entry name" value="SlpA"/>
    <property type="match status" value="1"/>
</dbReference>
<dbReference type="PANTHER" id="PTHR33308">
    <property type="entry name" value="PEPTIDOGLYCAN HYDROLASE FLGJ"/>
    <property type="match status" value="1"/>
</dbReference>